<accession>A0A8S1E358</accession>
<gene>
    <name evidence="2" type="ORF">CLODIP_2_CD08578</name>
</gene>
<evidence type="ECO:0000313" key="3">
    <source>
        <dbReference type="Proteomes" id="UP000494165"/>
    </source>
</evidence>
<reference evidence="2 3" key="1">
    <citation type="submission" date="2020-04" db="EMBL/GenBank/DDBJ databases">
        <authorList>
            <person name="Alioto T."/>
            <person name="Alioto T."/>
            <person name="Gomez Garrido J."/>
        </authorList>
    </citation>
    <scope>NUCLEOTIDE SEQUENCE [LARGE SCALE GENOMIC DNA]</scope>
</reference>
<evidence type="ECO:0000256" key="1">
    <source>
        <dbReference type="SAM" id="MobiDB-lite"/>
    </source>
</evidence>
<dbReference type="Proteomes" id="UP000494165">
    <property type="component" value="Unassembled WGS sequence"/>
</dbReference>
<keyword evidence="3" id="KW-1185">Reference proteome</keyword>
<organism evidence="2 3">
    <name type="scientific">Cloeon dipterum</name>
    <dbReference type="NCBI Taxonomy" id="197152"/>
    <lineage>
        <taxon>Eukaryota</taxon>
        <taxon>Metazoa</taxon>
        <taxon>Ecdysozoa</taxon>
        <taxon>Arthropoda</taxon>
        <taxon>Hexapoda</taxon>
        <taxon>Insecta</taxon>
        <taxon>Pterygota</taxon>
        <taxon>Palaeoptera</taxon>
        <taxon>Ephemeroptera</taxon>
        <taxon>Pisciforma</taxon>
        <taxon>Baetidae</taxon>
        <taxon>Cloeon</taxon>
    </lineage>
</organism>
<evidence type="ECO:0000313" key="2">
    <source>
        <dbReference type="EMBL" id="CAB3386915.1"/>
    </source>
</evidence>
<proteinExistence type="predicted"/>
<name>A0A8S1E358_9INSE</name>
<feature type="non-terminal residue" evidence="2">
    <location>
        <position position="1"/>
    </location>
</feature>
<sequence>GSRRRIRRPETCPCAERPQIGSPLTARPPARSGSAHLTDRAPEHDEPDMQSLRRGCRGIPFRSLHL</sequence>
<dbReference type="AlphaFoldDB" id="A0A8S1E358"/>
<feature type="region of interest" description="Disordered" evidence="1">
    <location>
        <begin position="1"/>
        <end position="66"/>
    </location>
</feature>
<dbReference type="EMBL" id="CADEPI010000520">
    <property type="protein sequence ID" value="CAB3386915.1"/>
    <property type="molecule type" value="Genomic_DNA"/>
</dbReference>
<protein>
    <submittedName>
        <fullName evidence="2">Uncharacterized protein</fullName>
    </submittedName>
</protein>
<comment type="caution">
    <text evidence="2">The sequence shown here is derived from an EMBL/GenBank/DDBJ whole genome shotgun (WGS) entry which is preliminary data.</text>
</comment>